<dbReference type="Proteomes" id="UP000057820">
    <property type="component" value="Plasmid 2"/>
</dbReference>
<dbReference type="KEGG" id="nfr:ERS450000_05134"/>
<geneLocation type="plasmid" evidence="3">
    <name>2</name>
</geneLocation>
<dbReference type="SUPFAM" id="SSF55961">
    <property type="entry name" value="Bet v1-like"/>
    <property type="match status" value="1"/>
</dbReference>
<gene>
    <name evidence="3" type="ORF">ERS450000_05134</name>
</gene>
<evidence type="ECO:0000313" key="3">
    <source>
        <dbReference type="EMBL" id="CRY82758.1"/>
    </source>
</evidence>
<keyword evidence="3" id="KW-0614">Plasmid</keyword>
<organism evidence="3 4">
    <name type="scientific">Nocardia farcinica</name>
    <dbReference type="NCBI Taxonomy" id="37329"/>
    <lineage>
        <taxon>Bacteria</taxon>
        <taxon>Bacillati</taxon>
        <taxon>Actinomycetota</taxon>
        <taxon>Actinomycetes</taxon>
        <taxon>Mycobacteriales</taxon>
        <taxon>Nocardiaceae</taxon>
        <taxon>Nocardia</taxon>
    </lineage>
</organism>
<comment type="similarity">
    <text evidence="1">Belongs to the AHA1 family.</text>
</comment>
<evidence type="ECO:0000256" key="1">
    <source>
        <dbReference type="ARBA" id="ARBA00006817"/>
    </source>
</evidence>
<dbReference type="InterPro" id="IPR013538">
    <property type="entry name" value="ASHA1/2-like_C"/>
</dbReference>
<reference evidence="4" key="1">
    <citation type="submission" date="2015-03" db="EMBL/GenBank/DDBJ databases">
        <authorList>
            <consortium name="Pathogen Informatics"/>
        </authorList>
    </citation>
    <scope>NUCLEOTIDE SEQUENCE [LARGE SCALE GENOMIC DNA]</scope>
    <source>
        <strain evidence="4">NCTC11134</strain>
        <plasmid evidence="4">2</plasmid>
    </source>
</reference>
<dbReference type="InterPro" id="IPR023393">
    <property type="entry name" value="START-like_dom_sf"/>
</dbReference>
<evidence type="ECO:0000259" key="2">
    <source>
        <dbReference type="Pfam" id="PF08327"/>
    </source>
</evidence>
<evidence type="ECO:0000313" key="4">
    <source>
        <dbReference type="Proteomes" id="UP000057820"/>
    </source>
</evidence>
<sequence>MFVYEAIDAPRRLVLTEPRSGIQTEIRLDSTDGGTSVRIRQRRLPPPLQADSAREGLAGVLDQLDVVTKRIAESRKGR</sequence>
<dbReference type="Pfam" id="PF08327">
    <property type="entry name" value="AHSA1"/>
    <property type="match status" value="1"/>
</dbReference>
<dbReference type="EMBL" id="LN868939">
    <property type="protein sequence ID" value="CRY82758.1"/>
    <property type="molecule type" value="Genomic_DNA"/>
</dbReference>
<protein>
    <submittedName>
        <fullName evidence="3">Activator of Hsp90 ATPase homolog 1-like protein</fullName>
    </submittedName>
</protein>
<dbReference type="RefSeq" id="WP_060594477.1">
    <property type="nucleotide sequence ID" value="NZ_CP031418.1"/>
</dbReference>
<feature type="domain" description="Activator of Hsp90 ATPase homologue 1/2-like C-terminal" evidence="2">
    <location>
        <begin position="3"/>
        <end position="67"/>
    </location>
</feature>
<proteinExistence type="inferred from homology"/>
<name>A0A0H5P5F4_NOCFR</name>
<accession>A0A0H5P5F4</accession>
<dbReference type="Gene3D" id="3.30.530.20">
    <property type="match status" value="1"/>
</dbReference>
<dbReference type="AlphaFoldDB" id="A0A0H5P5F4"/>